<evidence type="ECO:0000313" key="1">
    <source>
        <dbReference type="EMBL" id="BBO75764.1"/>
    </source>
</evidence>
<dbReference type="AlphaFoldDB" id="A0A5K7ZBE1"/>
<reference evidence="1 2" key="1">
    <citation type="submission" date="2019-11" db="EMBL/GenBank/DDBJ databases">
        <title>Comparative genomics of hydrocarbon-degrading Desulfosarcina strains.</title>
        <authorList>
            <person name="Watanabe M."/>
            <person name="Kojima H."/>
            <person name="Fukui M."/>
        </authorList>
    </citation>
    <scope>NUCLEOTIDE SEQUENCE [LARGE SCALE GENOMIC DNA]</scope>
    <source>
        <strain evidence="1 2">PP31</strain>
    </source>
</reference>
<gene>
    <name evidence="1" type="ORF">DSCW_31810</name>
</gene>
<name>A0A5K7ZBE1_9BACT</name>
<organism evidence="1 2">
    <name type="scientific">Desulfosarcina widdelii</name>
    <dbReference type="NCBI Taxonomy" id="947919"/>
    <lineage>
        <taxon>Bacteria</taxon>
        <taxon>Pseudomonadati</taxon>
        <taxon>Thermodesulfobacteriota</taxon>
        <taxon>Desulfobacteria</taxon>
        <taxon>Desulfobacterales</taxon>
        <taxon>Desulfosarcinaceae</taxon>
        <taxon>Desulfosarcina</taxon>
    </lineage>
</organism>
<proteinExistence type="predicted"/>
<sequence>MQTQTIDQIVNDIMTDMSKGNRGAAPRANAASVPDFDDAFGDILQENDKTENDIMRKIWKELQETHRTSVKS</sequence>
<protein>
    <submittedName>
        <fullName evidence="1">Uncharacterized protein</fullName>
    </submittedName>
</protein>
<dbReference type="KEGG" id="dwd:DSCW_31810"/>
<dbReference type="EMBL" id="AP021875">
    <property type="protein sequence ID" value="BBO75764.1"/>
    <property type="molecule type" value="Genomic_DNA"/>
</dbReference>
<dbReference type="OrthoDB" id="5422997at2"/>
<accession>A0A5K7ZBE1</accession>
<keyword evidence="2" id="KW-1185">Reference proteome</keyword>
<dbReference type="RefSeq" id="WP_155304656.1">
    <property type="nucleotide sequence ID" value="NZ_AP021875.1"/>
</dbReference>
<evidence type="ECO:0000313" key="2">
    <source>
        <dbReference type="Proteomes" id="UP000427769"/>
    </source>
</evidence>
<dbReference type="Proteomes" id="UP000427769">
    <property type="component" value="Chromosome"/>
</dbReference>